<sequence length="141" mass="16163">MLKEMVEALKKQSVQEVHVSYEATNKLVSSFSHLRFREDSEWLNVREWLGNVVKHSLNDEVIHSIQGFKSDDEQCALIIRGLPVDSHLCATPYNGYVPPSKPPLAIFTYIGICQFSGLNLCHTKMKIKGSYLGMWYQHSMF</sequence>
<evidence type="ECO:0000313" key="1">
    <source>
        <dbReference type="EMBL" id="MBF9002356.1"/>
    </source>
</evidence>
<keyword evidence="2" id="KW-1185">Reference proteome</keyword>
<protein>
    <submittedName>
        <fullName evidence="1">Uncharacterized protein</fullName>
    </submittedName>
</protein>
<name>A0ABS0GIU1_9VIBR</name>
<reference evidence="1 2" key="1">
    <citation type="submission" date="2020-11" db="EMBL/GenBank/DDBJ databases">
        <title>Vibrio nitrifigilis sp. nov., a marine nitrogen-fixing bacterium isolated from the lagoon sediment of an islet inside an atoll.</title>
        <authorList>
            <person name="Wang L.-T."/>
            <person name="Shieh W.Y."/>
        </authorList>
    </citation>
    <scope>NUCLEOTIDE SEQUENCE [LARGE SCALE GENOMIC DNA]</scope>
    <source>
        <strain evidence="1 2">NFV-1</strain>
    </source>
</reference>
<proteinExistence type="predicted"/>
<dbReference type="RefSeq" id="WP_196124281.1">
    <property type="nucleotide sequence ID" value="NZ_JADPMR010000004.1"/>
</dbReference>
<organism evidence="1 2">
    <name type="scientific">Vibrio nitrifigilis</name>
    <dbReference type="NCBI Taxonomy" id="2789781"/>
    <lineage>
        <taxon>Bacteria</taxon>
        <taxon>Pseudomonadati</taxon>
        <taxon>Pseudomonadota</taxon>
        <taxon>Gammaproteobacteria</taxon>
        <taxon>Vibrionales</taxon>
        <taxon>Vibrionaceae</taxon>
        <taxon>Vibrio</taxon>
    </lineage>
</organism>
<gene>
    <name evidence="1" type="ORF">I1A42_17945</name>
</gene>
<comment type="caution">
    <text evidence="1">The sequence shown here is derived from an EMBL/GenBank/DDBJ whole genome shotgun (WGS) entry which is preliminary data.</text>
</comment>
<dbReference type="Proteomes" id="UP000597206">
    <property type="component" value="Unassembled WGS sequence"/>
</dbReference>
<dbReference type="EMBL" id="JADPMR010000004">
    <property type="protein sequence ID" value="MBF9002356.1"/>
    <property type="molecule type" value="Genomic_DNA"/>
</dbReference>
<evidence type="ECO:0000313" key="2">
    <source>
        <dbReference type="Proteomes" id="UP000597206"/>
    </source>
</evidence>
<accession>A0ABS0GIU1</accession>